<evidence type="ECO:0000313" key="1">
    <source>
        <dbReference type="EMBL" id="AWY98181.1"/>
    </source>
</evidence>
<dbReference type="RefSeq" id="WP_111919670.1">
    <property type="nucleotide sequence ID" value="NZ_CP030280.1"/>
</dbReference>
<name>A0A2Z4UAW6_9FIRM</name>
<dbReference type="InterPro" id="IPR009702">
    <property type="entry name" value="DUF1284"/>
</dbReference>
<dbReference type="OrthoDB" id="121064at2"/>
<evidence type="ECO:0000313" key="2">
    <source>
        <dbReference type="Proteomes" id="UP000250003"/>
    </source>
</evidence>
<dbReference type="AlphaFoldDB" id="A0A2Z4UAW6"/>
<accession>A0A2Z4UAW6</accession>
<dbReference type="Pfam" id="PF06935">
    <property type="entry name" value="DUF1284"/>
    <property type="match status" value="1"/>
</dbReference>
<organism evidence="1 2">
    <name type="scientific">Blautia argi</name>
    <dbReference type="NCBI Taxonomy" id="1912897"/>
    <lineage>
        <taxon>Bacteria</taxon>
        <taxon>Bacillati</taxon>
        <taxon>Bacillota</taxon>
        <taxon>Clostridia</taxon>
        <taxon>Lachnospirales</taxon>
        <taxon>Lachnospiraceae</taxon>
        <taxon>Blautia</taxon>
    </lineage>
</organism>
<sequence>MKNQKDILKLRAHHGMCLAFFEGKGYSDTFTLHMGSILEKMRGNPVLQIVTNGDMICKKCPNSKENTCITQEKVKIYDQKVLAACELSKGVTLSWEEFSFLVEERILKKGKRREICSNCQWHEICQRKELERYGNSQKRNAAGD</sequence>
<dbReference type="KEGG" id="blau:DQQ01_08515"/>
<dbReference type="EMBL" id="CP030280">
    <property type="protein sequence ID" value="AWY98181.1"/>
    <property type="molecule type" value="Genomic_DNA"/>
</dbReference>
<proteinExistence type="predicted"/>
<dbReference type="Proteomes" id="UP000250003">
    <property type="component" value="Chromosome"/>
</dbReference>
<reference evidence="2" key="1">
    <citation type="submission" date="2018-06" db="EMBL/GenBank/DDBJ databases">
        <title>Description of Blautia argi sp. nov., a new anaerobic isolated from dog feces.</title>
        <authorList>
            <person name="Chang Y.-H."/>
            <person name="Paek J."/>
            <person name="Shin Y."/>
        </authorList>
    </citation>
    <scope>NUCLEOTIDE SEQUENCE [LARGE SCALE GENOMIC DNA]</scope>
    <source>
        <strain evidence="2">KCTC 15426</strain>
    </source>
</reference>
<gene>
    <name evidence="1" type="ORF">DQQ01_08515</name>
</gene>
<keyword evidence="2" id="KW-1185">Reference proteome</keyword>
<protein>
    <submittedName>
        <fullName evidence="1">DUF1284 domain-containing protein</fullName>
    </submittedName>
</protein>